<dbReference type="InterPro" id="IPR051783">
    <property type="entry name" value="NAD(P)-dependent_oxidoreduct"/>
</dbReference>
<dbReference type="GeneID" id="28986370"/>
<gene>
    <name evidence="2" type="ORF">CC85DRAFT_307978</name>
</gene>
<keyword evidence="3" id="KW-1185">Reference proteome</keyword>
<sequence length="375" mass="40832">MSPKSIFFIGATGFIGAQALDRILKADKTARVSVLVRDASKGAGFTRIDSRITPVHGSMEDLPLLEDQASKHDMVVNTANADGEAETAAILRGMARRTRESGERAVLIHTSGTGVLSDTADGEYAGDKIYTDYLADTTQVPPWHALSTLPDTQLHRSVDLAIERAAEAGHVRAYIVAPSTIFGIADNAFVRAGLANPQSQQMPYLIRVSAARGRATTVGPGKNIWNIVHTDDQADLFGLVYKHSLTDETNPTEPQYFIGENGEYVIRDAAEAIGRELETRGLVGSAAPEPLSKDELGKYYNGSTFLGSNSRGRGVRSRKIGWEPKYGLNDFFKSLKADVEMTLESRRGRDEQGEFKFGGWAVAKDGVWTLPETHF</sequence>
<dbReference type="GO" id="GO:0004029">
    <property type="term" value="F:aldehyde dehydrogenase (NAD+) activity"/>
    <property type="evidence" value="ECO:0007669"/>
    <property type="project" value="TreeGrafter"/>
</dbReference>
<dbReference type="InterPro" id="IPR036291">
    <property type="entry name" value="NAD(P)-bd_dom_sf"/>
</dbReference>
<evidence type="ECO:0000313" key="2">
    <source>
        <dbReference type="EMBL" id="KLT42608.1"/>
    </source>
</evidence>
<reference evidence="2 3" key="1">
    <citation type="submission" date="2015-03" db="EMBL/GenBank/DDBJ databases">
        <title>Genomics and transcriptomics of the oil-accumulating basidiomycete yeast T. oleaginosus allow insights into substrate utilization and the diverse evolutionary trajectories of mating systems in fungi.</title>
        <authorList>
            <consortium name="DOE Joint Genome Institute"/>
            <person name="Kourist R."/>
            <person name="Kracht O."/>
            <person name="Bracharz F."/>
            <person name="Lipzen A."/>
            <person name="Nolan M."/>
            <person name="Ohm R."/>
            <person name="Grigoriev I."/>
            <person name="Sun S."/>
            <person name="Heitman J."/>
            <person name="Bruck T."/>
            <person name="Nowrousian M."/>
        </authorList>
    </citation>
    <scope>NUCLEOTIDE SEQUENCE [LARGE SCALE GENOMIC DNA]</scope>
    <source>
        <strain evidence="2 3">IBC0246</strain>
    </source>
</reference>
<dbReference type="Pfam" id="PF13460">
    <property type="entry name" value="NAD_binding_10"/>
    <property type="match status" value="1"/>
</dbReference>
<dbReference type="Gene3D" id="3.40.50.720">
    <property type="entry name" value="NAD(P)-binding Rossmann-like Domain"/>
    <property type="match status" value="1"/>
</dbReference>
<dbReference type="PANTHER" id="PTHR48079:SF6">
    <property type="entry name" value="NAD(P)-BINDING DOMAIN-CONTAINING PROTEIN-RELATED"/>
    <property type="match status" value="1"/>
</dbReference>
<evidence type="ECO:0000259" key="1">
    <source>
        <dbReference type="Pfam" id="PF13460"/>
    </source>
</evidence>
<dbReference type="PANTHER" id="PTHR48079">
    <property type="entry name" value="PROTEIN YEEZ"/>
    <property type="match status" value="1"/>
</dbReference>
<dbReference type="AlphaFoldDB" id="A0A0J0XNF2"/>
<feature type="domain" description="NAD(P)-binding" evidence="1">
    <location>
        <begin position="10"/>
        <end position="136"/>
    </location>
</feature>
<dbReference type="InterPro" id="IPR016040">
    <property type="entry name" value="NAD(P)-bd_dom"/>
</dbReference>
<dbReference type="OrthoDB" id="10262413at2759"/>
<organism evidence="2 3">
    <name type="scientific">Cutaneotrichosporon oleaginosum</name>
    <dbReference type="NCBI Taxonomy" id="879819"/>
    <lineage>
        <taxon>Eukaryota</taxon>
        <taxon>Fungi</taxon>
        <taxon>Dikarya</taxon>
        <taxon>Basidiomycota</taxon>
        <taxon>Agaricomycotina</taxon>
        <taxon>Tremellomycetes</taxon>
        <taxon>Trichosporonales</taxon>
        <taxon>Trichosporonaceae</taxon>
        <taxon>Cutaneotrichosporon</taxon>
    </lineage>
</organism>
<dbReference type="RefSeq" id="XP_018279099.1">
    <property type="nucleotide sequence ID" value="XM_018425767.1"/>
</dbReference>
<dbReference type="Proteomes" id="UP000053611">
    <property type="component" value="Unassembled WGS sequence"/>
</dbReference>
<proteinExistence type="predicted"/>
<evidence type="ECO:0000313" key="3">
    <source>
        <dbReference type="Proteomes" id="UP000053611"/>
    </source>
</evidence>
<name>A0A0J0XNF2_9TREE</name>
<dbReference type="SUPFAM" id="SSF51735">
    <property type="entry name" value="NAD(P)-binding Rossmann-fold domains"/>
    <property type="match status" value="1"/>
</dbReference>
<protein>
    <submittedName>
        <fullName evidence="2">NAD-P-binding protein</fullName>
    </submittedName>
</protein>
<dbReference type="GO" id="GO:0005737">
    <property type="term" value="C:cytoplasm"/>
    <property type="evidence" value="ECO:0007669"/>
    <property type="project" value="TreeGrafter"/>
</dbReference>
<accession>A0A0J0XNF2</accession>
<dbReference type="STRING" id="879819.A0A0J0XNF2"/>
<dbReference type="EMBL" id="KQ087203">
    <property type="protein sequence ID" value="KLT42608.1"/>
    <property type="molecule type" value="Genomic_DNA"/>
</dbReference>